<evidence type="ECO:0000313" key="2">
    <source>
        <dbReference type="Proteomes" id="UP000305361"/>
    </source>
</evidence>
<reference evidence="1 2" key="1">
    <citation type="journal article" date="2019" name="J. Basic Microbiol.">
        <title>Complete genome sequence analysis of temperate Erwinia bacteriophages 49 and 59.</title>
        <authorList>
            <person name="Zlatohurska M."/>
            <person name="Gorb T."/>
            <person name="Romaniuk L."/>
            <person name="Korol N."/>
            <person name="Faidiuk Y."/>
            <person name="Kropinski A.M."/>
            <person name="Kushkina A."/>
            <person name="Tovkach F."/>
        </authorList>
    </citation>
    <scope>NUCLEOTIDE SEQUENCE [LARGE SCALE GENOMIC DNA]</scope>
</reference>
<proteinExistence type="predicted"/>
<dbReference type="EMBL" id="MH443100">
    <property type="protein sequence ID" value="AXH43468.1"/>
    <property type="molecule type" value="Genomic_DNA"/>
</dbReference>
<evidence type="ECO:0000313" key="1">
    <source>
        <dbReference type="EMBL" id="AXH43468.1"/>
    </source>
</evidence>
<accession>A0A4Y1NR47</accession>
<organism evidence="1 2">
    <name type="scientific">Erwinia phage vB_EhrS_49</name>
    <dbReference type="NCBI Taxonomy" id="2283026"/>
    <lineage>
        <taxon>Viruses</taxon>
        <taxon>Duplodnaviria</taxon>
        <taxon>Heunggongvirae</taxon>
        <taxon>Uroviricota</taxon>
        <taxon>Caudoviricetes</taxon>
        <taxon>Feofaniavirus</taxon>
        <taxon>Feofaniavirus Eho49</taxon>
    </lineage>
</organism>
<protein>
    <submittedName>
        <fullName evidence="1">Uncharacterized protein</fullName>
    </submittedName>
</protein>
<keyword evidence="2" id="KW-1185">Reference proteome</keyword>
<sequence>MKAFVDINRRSFEGENRMEFVIKLGVGKSITATISAEDFLMAMTGRSEVSAEVKTRNVKLEVVTGQPARKGGE</sequence>
<name>A0A4Y1NR47_9CAUD</name>
<gene>
    <name evidence="1" type="ORF">MZUP3_580</name>
</gene>
<dbReference type="Proteomes" id="UP000305361">
    <property type="component" value="Segment"/>
</dbReference>